<feature type="domain" description="GGDEF" evidence="4">
    <location>
        <begin position="263"/>
        <end position="396"/>
    </location>
</feature>
<dbReference type="SMART" id="SM00091">
    <property type="entry name" value="PAS"/>
    <property type="match status" value="2"/>
</dbReference>
<evidence type="ECO:0000259" key="3">
    <source>
        <dbReference type="PROSITE" id="PS50883"/>
    </source>
</evidence>
<dbReference type="InterPro" id="IPR043128">
    <property type="entry name" value="Rev_trsase/Diguanyl_cyclase"/>
</dbReference>
<dbReference type="InterPro" id="IPR000014">
    <property type="entry name" value="PAS"/>
</dbReference>
<keyword evidence="6" id="KW-1185">Reference proteome</keyword>
<dbReference type="EMBL" id="JACHGH010000012">
    <property type="protein sequence ID" value="MBB6454830.1"/>
    <property type="molecule type" value="Genomic_DNA"/>
</dbReference>
<dbReference type="AlphaFoldDB" id="A0A841Q8U9"/>
<feature type="domain" description="PAC" evidence="2">
    <location>
        <begin position="179"/>
        <end position="231"/>
    </location>
</feature>
<dbReference type="CDD" id="cd01949">
    <property type="entry name" value="GGDEF"/>
    <property type="match status" value="1"/>
</dbReference>
<dbReference type="CDD" id="cd01948">
    <property type="entry name" value="EAL"/>
    <property type="match status" value="1"/>
</dbReference>
<dbReference type="PROSITE" id="PS50112">
    <property type="entry name" value="PAS"/>
    <property type="match status" value="1"/>
</dbReference>
<protein>
    <submittedName>
        <fullName evidence="5">Diguanylate cyclase (GGDEF)-like protein/PAS domain S-box-containing protein</fullName>
    </submittedName>
</protein>
<dbReference type="SMART" id="SM00052">
    <property type="entry name" value="EAL"/>
    <property type="match status" value="1"/>
</dbReference>
<dbReference type="FunFam" id="3.20.20.450:FF:000001">
    <property type="entry name" value="Cyclic di-GMP phosphodiesterase yahA"/>
    <property type="match status" value="1"/>
</dbReference>
<name>A0A841Q8U9_9BACI</name>
<dbReference type="Gene3D" id="3.30.70.270">
    <property type="match status" value="1"/>
</dbReference>
<dbReference type="PANTHER" id="PTHR44757:SF2">
    <property type="entry name" value="BIOFILM ARCHITECTURE MAINTENANCE PROTEIN MBAA"/>
    <property type="match status" value="1"/>
</dbReference>
<dbReference type="InterPro" id="IPR035965">
    <property type="entry name" value="PAS-like_dom_sf"/>
</dbReference>
<dbReference type="SMART" id="SM00267">
    <property type="entry name" value="GGDEF"/>
    <property type="match status" value="1"/>
</dbReference>
<evidence type="ECO:0000259" key="2">
    <source>
        <dbReference type="PROSITE" id="PS50113"/>
    </source>
</evidence>
<dbReference type="PANTHER" id="PTHR44757">
    <property type="entry name" value="DIGUANYLATE CYCLASE DGCP"/>
    <property type="match status" value="1"/>
</dbReference>
<dbReference type="Pfam" id="PF00990">
    <property type="entry name" value="GGDEF"/>
    <property type="match status" value="1"/>
</dbReference>
<dbReference type="InterPro" id="IPR000700">
    <property type="entry name" value="PAS-assoc_C"/>
</dbReference>
<reference evidence="5 6" key="1">
    <citation type="submission" date="2020-08" db="EMBL/GenBank/DDBJ databases">
        <title>Genomic Encyclopedia of Type Strains, Phase IV (KMG-IV): sequencing the most valuable type-strain genomes for metagenomic binning, comparative biology and taxonomic classification.</title>
        <authorList>
            <person name="Goeker M."/>
        </authorList>
    </citation>
    <scope>NUCLEOTIDE SEQUENCE [LARGE SCALE GENOMIC DNA]</scope>
    <source>
        <strain evidence="5 6">DSM 19612</strain>
    </source>
</reference>
<dbReference type="CDD" id="cd00130">
    <property type="entry name" value="PAS"/>
    <property type="match status" value="1"/>
</dbReference>
<evidence type="ECO:0000259" key="4">
    <source>
        <dbReference type="PROSITE" id="PS50887"/>
    </source>
</evidence>
<dbReference type="InterPro" id="IPR035919">
    <property type="entry name" value="EAL_sf"/>
</dbReference>
<evidence type="ECO:0000313" key="6">
    <source>
        <dbReference type="Proteomes" id="UP000581688"/>
    </source>
</evidence>
<feature type="domain" description="PAS" evidence="1">
    <location>
        <begin position="128"/>
        <end position="182"/>
    </location>
</feature>
<dbReference type="InterPro" id="IPR001633">
    <property type="entry name" value="EAL_dom"/>
</dbReference>
<dbReference type="PROSITE" id="PS50113">
    <property type="entry name" value="PAC"/>
    <property type="match status" value="1"/>
</dbReference>
<proteinExistence type="predicted"/>
<organism evidence="5 6">
    <name type="scientific">Salirhabdus euzebyi</name>
    <dbReference type="NCBI Taxonomy" id="394506"/>
    <lineage>
        <taxon>Bacteria</taxon>
        <taxon>Bacillati</taxon>
        <taxon>Bacillota</taxon>
        <taxon>Bacilli</taxon>
        <taxon>Bacillales</taxon>
        <taxon>Bacillaceae</taxon>
        <taxon>Salirhabdus</taxon>
    </lineage>
</organism>
<dbReference type="PROSITE" id="PS50887">
    <property type="entry name" value="GGDEF"/>
    <property type="match status" value="1"/>
</dbReference>
<dbReference type="Pfam" id="PF13426">
    <property type="entry name" value="PAS_9"/>
    <property type="match status" value="2"/>
</dbReference>
<dbReference type="Gene3D" id="3.20.20.450">
    <property type="entry name" value="EAL domain"/>
    <property type="match status" value="1"/>
</dbReference>
<dbReference type="PROSITE" id="PS50883">
    <property type="entry name" value="EAL"/>
    <property type="match status" value="1"/>
</dbReference>
<dbReference type="NCBIfam" id="TIGR00254">
    <property type="entry name" value="GGDEF"/>
    <property type="match status" value="1"/>
</dbReference>
<feature type="domain" description="EAL" evidence="3">
    <location>
        <begin position="405"/>
        <end position="654"/>
    </location>
</feature>
<dbReference type="SUPFAM" id="SSF141868">
    <property type="entry name" value="EAL domain-like"/>
    <property type="match status" value="1"/>
</dbReference>
<dbReference type="Proteomes" id="UP000581688">
    <property type="component" value="Unassembled WGS sequence"/>
</dbReference>
<dbReference type="InterPro" id="IPR000160">
    <property type="entry name" value="GGDEF_dom"/>
</dbReference>
<evidence type="ECO:0000259" key="1">
    <source>
        <dbReference type="PROSITE" id="PS50112"/>
    </source>
</evidence>
<dbReference type="SUPFAM" id="SSF55785">
    <property type="entry name" value="PYP-like sensor domain (PAS domain)"/>
    <property type="match status" value="1"/>
</dbReference>
<dbReference type="InterPro" id="IPR029787">
    <property type="entry name" value="Nucleotide_cyclase"/>
</dbReference>
<dbReference type="Pfam" id="PF00563">
    <property type="entry name" value="EAL"/>
    <property type="match status" value="1"/>
</dbReference>
<comment type="caution">
    <text evidence="5">The sequence shown here is derived from an EMBL/GenBank/DDBJ whole genome shotgun (WGS) entry which is preliminary data.</text>
</comment>
<accession>A0A841Q8U9</accession>
<dbReference type="RefSeq" id="WP_174497339.1">
    <property type="nucleotide sequence ID" value="NZ_CADDWK010000014.1"/>
</dbReference>
<evidence type="ECO:0000313" key="5">
    <source>
        <dbReference type="EMBL" id="MBB6454830.1"/>
    </source>
</evidence>
<gene>
    <name evidence="5" type="ORF">HNQ94_003319</name>
</gene>
<dbReference type="Gene3D" id="3.30.450.20">
    <property type="entry name" value="PAS domain"/>
    <property type="match status" value="2"/>
</dbReference>
<sequence>MSMQSSEITLPVPEWFLKNIRDAALLVDVNGKITFANEHALKLLDLDSSNLALKSMKDFFDFGVITKQTEQQMLMELRIPKKQLVQIKSSLVKENTYCLLLHPVQLNEKKHSMLYSLSNMMNEPYEGMILHDAGVIVDCDNSFAQMLGYTKNELMHQSIFKLVDRNYIGVLKENMNKYHEGPYQLKGIKKTGETIYVEVLPQPYPDGNRVLRIAVVRDVTERVKNEKQIQFMAYYDELTDLPNRNFFNKTLKEAIDQCEKDQSKLAVHFVDIDYFKQINDTLGYQFGDGLLKACAERLKTFLNENNFIARMSGDEFLILQRNICSEKDAEQFAKHIIAAFQAPIDVDDFELYTSVSIGISIFPENGSNANELIKHADSAMYVIKNKQRNHYKLFESSISENFKEMLTIETELRRAIKHSQFELHYQPQINLVSNKVIGFEALLRWNHPEKGYISPNAFIPLAEKTGLIIEIGDWVLQEACRQNREWQIKGYAPLKVSVNLSVKQFLQKNLVKKVEQTLQQTGLEPQYLEVEITESMAMSNESYIMETLLGLKNLGVNVSIDDFGTGYSSMKYLSQFPLSKLKIDQLFIRGEREQNQAIVKSIIHMSHALNMKVIAEGVETKEQLEFLKNERCDEIQGFYFSKPVRAQDAELFFV</sequence>
<dbReference type="InterPro" id="IPR052155">
    <property type="entry name" value="Biofilm_reg_signaling"/>
</dbReference>
<dbReference type="SUPFAM" id="SSF55073">
    <property type="entry name" value="Nucleotide cyclase"/>
    <property type="match status" value="1"/>
</dbReference>
<dbReference type="NCBIfam" id="TIGR00229">
    <property type="entry name" value="sensory_box"/>
    <property type="match status" value="1"/>
</dbReference>